<dbReference type="Gene3D" id="3.40.50.2300">
    <property type="match status" value="1"/>
</dbReference>
<feature type="compositionally biased region" description="Low complexity" evidence="7">
    <location>
        <begin position="23"/>
        <end position="36"/>
    </location>
</feature>
<evidence type="ECO:0000256" key="2">
    <source>
        <dbReference type="ARBA" id="ARBA00023012"/>
    </source>
</evidence>
<dbReference type="GO" id="GO:0005829">
    <property type="term" value="C:cytosol"/>
    <property type="evidence" value="ECO:0007669"/>
    <property type="project" value="TreeGrafter"/>
</dbReference>
<dbReference type="Proteomes" id="UP000552709">
    <property type="component" value="Unassembled WGS sequence"/>
</dbReference>
<evidence type="ECO:0000256" key="3">
    <source>
        <dbReference type="ARBA" id="ARBA00023015"/>
    </source>
</evidence>
<evidence type="ECO:0000256" key="7">
    <source>
        <dbReference type="SAM" id="MobiDB-lite"/>
    </source>
</evidence>
<keyword evidence="1 6" id="KW-0597">Phosphoprotein</keyword>
<dbReference type="GO" id="GO:0032993">
    <property type="term" value="C:protein-DNA complex"/>
    <property type="evidence" value="ECO:0007669"/>
    <property type="project" value="TreeGrafter"/>
</dbReference>
<dbReference type="PROSITE" id="PS50110">
    <property type="entry name" value="RESPONSE_REGULATORY"/>
    <property type="match status" value="1"/>
</dbReference>
<sequence>MISTLGYGRQVGTMRLPERSRSRPSAAARPAGPGDSLPRSTVPERQVRGDGVTRVLLVEDHPMDALLLREELVLLGVDWRIEEVPTFTDAMTSWPGGAFEVLVLDLSLPDGQGLELLGRALELASGVPVVVLSGHVHSALAAQTLALGARGYVVKDLDAAAQLRDLVVQVS</sequence>
<name>A0A7W8NH98_9DEIO</name>
<evidence type="ECO:0000256" key="6">
    <source>
        <dbReference type="PROSITE-ProRule" id="PRU00169"/>
    </source>
</evidence>
<evidence type="ECO:0000256" key="1">
    <source>
        <dbReference type="ARBA" id="ARBA00022553"/>
    </source>
</evidence>
<dbReference type="GO" id="GO:0000156">
    <property type="term" value="F:phosphorelay response regulator activity"/>
    <property type="evidence" value="ECO:0007669"/>
    <property type="project" value="TreeGrafter"/>
</dbReference>
<evidence type="ECO:0000256" key="5">
    <source>
        <dbReference type="ARBA" id="ARBA00023163"/>
    </source>
</evidence>
<evidence type="ECO:0000313" key="9">
    <source>
        <dbReference type="EMBL" id="MBB5365640.1"/>
    </source>
</evidence>
<evidence type="ECO:0000256" key="4">
    <source>
        <dbReference type="ARBA" id="ARBA00023125"/>
    </source>
</evidence>
<dbReference type="GO" id="GO:0006355">
    <property type="term" value="P:regulation of DNA-templated transcription"/>
    <property type="evidence" value="ECO:0007669"/>
    <property type="project" value="TreeGrafter"/>
</dbReference>
<dbReference type="InterPro" id="IPR039420">
    <property type="entry name" value="WalR-like"/>
</dbReference>
<dbReference type="AlphaFoldDB" id="A0A7W8NH98"/>
<keyword evidence="3" id="KW-0805">Transcription regulation</keyword>
<comment type="caution">
    <text evidence="9">The sequence shown here is derived from an EMBL/GenBank/DDBJ whole genome shotgun (WGS) entry which is preliminary data.</text>
</comment>
<dbReference type="PANTHER" id="PTHR48111">
    <property type="entry name" value="REGULATOR OF RPOS"/>
    <property type="match status" value="1"/>
</dbReference>
<dbReference type="InterPro" id="IPR001789">
    <property type="entry name" value="Sig_transdc_resp-reg_receiver"/>
</dbReference>
<feature type="region of interest" description="Disordered" evidence="7">
    <location>
        <begin position="13"/>
        <end position="45"/>
    </location>
</feature>
<dbReference type="SMART" id="SM00448">
    <property type="entry name" value="REC"/>
    <property type="match status" value="1"/>
</dbReference>
<dbReference type="SUPFAM" id="SSF52172">
    <property type="entry name" value="CheY-like"/>
    <property type="match status" value="1"/>
</dbReference>
<keyword evidence="10" id="KW-1185">Reference proteome</keyword>
<dbReference type="Pfam" id="PF00072">
    <property type="entry name" value="Response_reg"/>
    <property type="match status" value="1"/>
</dbReference>
<dbReference type="InterPro" id="IPR011006">
    <property type="entry name" value="CheY-like_superfamily"/>
</dbReference>
<dbReference type="GO" id="GO:0000976">
    <property type="term" value="F:transcription cis-regulatory region binding"/>
    <property type="evidence" value="ECO:0007669"/>
    <property type="project" value="TreeGrafter"/>
</dbReference>
<protein>
    <submittedName>
        <fullName evidence="9">CheY-like chemotaxis protein</fullName>
    </submittedName>
</protein>
<evidence type="ECO:0000259" key="8">
    <source>
        <dbReference type="PROSITE" id="PS50110"/>
    </source>
</evidence>
<gene>
    <name evidence="9" type="ORF">HNQ08_004766</name>
</gene>
<organism evidence="9 10">
    <name type="scientific">Deinococcus humi</name>
    <dbReference type="NCBI Taxonomy" id="662880"/>
    <lineage>
        <taxon>Bacteria</taxon>
        <taxon>Thermotogati</taxon>
        <taxon>Deinococcota</taxon>
        <taxon>Deinococci</taxon>
        <taxon>Deinococcales</taxon>
        <taxon>Deinococcaceae</taxon>
        <taxon>Deinococcus</taxon>
    </lineage>
</organism>
<keyword evidence="5" id="KW-0804">Transcription</keyword>
<feature type="modified residue" description="4-aspartylphosphate" evidence="6">
    <location>
        <position position="105"/>
    </location>
</feature>
<dbReference type="EMBL" id="JACHFL010000020">
    <property type="protein sequence ID" value="MBB5365640.1"/>
    <property type="molecule type" value="Genomic_DNA"/>
</dbReference>
<dbReference type="PANTHER" id="PTHR48111:SF1">
    <property type="entry name" value="TWO-COMPONENT RESPONSE REGULATOR ORR33"/>
    <property type="match status" value="1"/>
</dbReference>
<evidence type="ECO:0000313" key="10">
    <source>
        <dbReference type="Proteomes" id="UP000552709"/>
    </source>
</evidence>
<reference evidence="9 10" key="1">
    <citation type="submission" date="2020-08" db="EMBL/GenBank/DDBJ databases">
        <title>Genomic Encyclopedia of Type Strains, Phase IV (KMG-IV): sequencing the most valuable type-strain genomes for metagenomic binning, comparative biology and taxonomic classification.</title>
        <authorList>
            <person name="Goeker M."/>
        </authorList>
    </citation>
    <scope>NUCLEOTIDE SEQUENCE [LARGE SCALE GENOMIC DNA]</scope>
    <source>
        <strain evidence="9 10">DSM 27939</strain>
    </source>
</reference>
<accession>A0A7W8NH98</accession>
<proteinExistence type="predicted"/>
<keyword evidence="2" id="KW-0902">Two-component regulatory system</keyword>
<dbReference type="RefSeq" id="WP_229790190.1">
    <property type="nucleotide sequence ID" value="NZ_JACHFL010000020.1"/>
</dbReference>
<keyword evidence="4" id="KW-0238">DNA-binding</keyword>
<feature type="domain" description="Response regulatory" evidence="8">
    <location>
        <begin position="54"/>
        <end position="170"/>
    </location>
</feature>